<evidence type="ECO:0000313" key="2">
    <source>
        <dbReference type="EMBL" id="MEH7830544.1"/>
    </source>
</evidence>
<feature type="transmembrane region" description="Helical" evidence="1">
    <location>
        <begin position="7"/>
        <end position="26"/>
    </location>
</feature>
<feature type="transmembrane region" description="Helical" evidence="1">
    <location>
        <begin position="70"/>
        <end position="88"/>
    </location>
</feature>
<feature type="transmembrane region" description="Helical" evidence="1">
    <location>
        <begin position="94"/>
        <end position="111"/>
    </location>
</feature>
<comment type="caution">
    <text evidence="2">The sequence shown here is derived from an EMBL/GenBank/DDBJ whole genome shotgun (WGS) entry which is preliminary data.</text>
</comment>
<keyword evidence="3" id="KW-1185">Reference proteome</keyword>
<dbReference type="Proteomes" id="UP001431963">
    <property type="component" value="Unassembled WGS sequence"/>
</dbReference>
<dbReference type="RefSeq" id="WP_335425582.1">
    <property type="nucleotide sequence ID" value="NZ_JBALHR010000035.1"/>
</dbReference>
<protein>
    <submittedName>
        <fullName evidence="2">Uncharacterized protein</fullName>
    </submittedName>
</protein>
<organism evidence="2 3">
    <name type="scientific">Gemmobacter denitrificans</name>
    <dbReference type="NCBI Taxonomy" id="3123040"/>
    <lineage>
        <taxon>Bacteria</taxon>
        <taxon>Pseudomonadati</taxon>
        <taxon>Pseudomonadota</taxon>
        <taxon>Alphaproteobacteria</taxon>
        <taxon>Rhodobacterales</taxon>
        <taxon>Paracoccaceae</taxon>
        <taxon>Gemmobacter</taxon>
    </lineage>
</organism>
<feature type="transmembrane region" description="Helical" evidence="1">
    <location>
        <begin position="32"/>
        <end position="49"/>
    </location>
</feature>
<evidence type="ECO:0000256" key="1">
    <source>
        <dbReference type="SAM" id="Phobius"/>
    </source>
</evidence>
<proteinExistence type="predicted"/>
<sequence length="120" mass="13738">MKYYIKLWPYIDVIASTSIFISILSILHKDQLPAAFGLAFCYHAVMWKMRSALSIIPINPFEFTRKVNDQFIRANSLLGAVILSGYYVKSHPTLLIVSAAAYAAFAMYWVYMEEECKNGR</sequence>
<reference evidence="2" key="1">
    <citation type="submission" date="2024-02" db="EMBL/GenBank/DDBJ databases">
        <title>Genome sequences of strain Gemmobacter sp. JM10B15.</title>
        <authorList>
            <person name="Zhang M."/>
        </authorList>
    </citation>
    <scope>NUCLEOTIDE SEQUENCE</scope>
    <source>
        <strain evidence="2">JM10B15</strain>
    </source>
</reference>
<keyword evidence="1" id="KW-0472">Membrane</keyword>
<keyword evidence="1" id="KW-0812">Transmembrane</keyword>
<name>A0ABU8C1Z8_9RHOB</name>
<keyword evidence="1" id="KW-1133">Transmembrane helix</keyword>
<gene>
    <name evidence="2" type="ORF">V6590_20560</name>
</gene>
<dbReference type="EMBL" id="JBALHR010000035">
    <property type="protein sequence ID" value="MEH7830544.1"/>
    <property type="molecule type" value="Genomic_DNA"/>
</dbReference>
<accession>A0ABU8C1Z8</accession>
<evidence type="ECO:0000313" key="3">
    <source>
        <dbReference type="Proteomes" id="UP001431963"/>
    </source>
</evidence>